<dbReference type="EMBL" id="SHKW01000001">
    <property type="protein sequence ID" value="RZU42860.1"/>
    <property type="molecule type" value="Genomic_DNA"/>
</dbReference>
<feature type="domain" description="Ice-binding protein C-terminal" evidence="2">
    <location>
        <begin position="148"/>
        <end position="164"/>
    </location>
</feature>
<feature type="chain" id="PRO_5020773837" evidence="1">
    <location>
        <begin position="26"/>
        <end position="180"/>
    </location>
</feature>
<dbReference type="Proteomes" id="UP000292958">
    <property type="component" value="Unassembled WGS sequence"/>
</dbReference>
<evidence type="ECO:0000313" key="3">
    <source>
        <dbReference type="EMBL" id="RZU42860.1"/>
    </source>
</evidence>
<protein>
    <submittedName>
        <fullName evidence="3">Putative secreted protein with PEP-CTERM sorting signal</fullName>
    </submittedName>
</protein>
<feature type="signal peptide" evidence="1">
    <location>
        <begin position="1"/>
        <end position="25"/>
    </location>
</feature>
<sequence>MHSFFKTLAFSALALVLSAPATLLADTVTYNLVLAPSSGSLYGGTGSITLEGAPSSTGVSDYTVANGKLDNVIFDIDGQTFTLAGATGNTLVRFLNGELNDITFAETIGASPNRFTFHSTSGYAFYYNDGQAASYGTFTATLANGASPVPEPDSLALLALGLLSGGGGEFYRRFRIARSS</sequence>
<dbReference type="Pfam" id="PF07589">
    <property type="entry name" value="PEP-CTERM"/>
    <property type="match status" value="1"/>
</dbReference>
<reference evidence="3 4" key="1">
    <citation type="submission" date="2019-02" db="EMBL/GenBank/DDBJ databases">
        <title>Genomic Encyclopedia of Archaeal and Bacterial Type Strains, Phase II (KMG-II): from individual species to whole genera.</title>
        <authorList>
            <person name="Goeker M."/>
        </authorList>
    </citation>
    <scope>NUCLEOTIDE SEQUENCE [LARGE SCALE GENOMIC DNA]</scope>
    <source>
        <strain evidence="3 4">DSM 18101</strain>
    </source>
</reference>
<evidence type="ECO:0000259" key="2">
    <source>
        <dbReference type="Pfam" id="PF07589"/>
    </source>
</evidence>
<proteinExistence type="predicted"/>
<accession>A0A4Q7YYJ1</accession>
<comment type="caution">
    <text evidence="3">The sequence shown here is derived from an EMBL/GenBank/DDBJ whole genome shotgun (WGS) entry which is preliminary data.</text>
</comment>
<keyword evidence="1" id="KW-0732">Signal</keyword>
<dbReference type="RefSeq" id="WP_130420980.1">
    <property type="nucleotide sequence ID" value="NZ_SHKW01000001.1"/>
</dbReference>
<keyword evidence="4" id="KW-1185">Reference proteome</keyword>
<name>A0A4Q7YYJ1_9BACT</name>
<dbReference type="AlphaFoldDB" id="A0A4Q7YYJ1"/>
<dbReference type="InterPro" id="IPR013424">
    <property type="entry name" value="Ice-binding_C"/>
</dbReference>
<organism evidence="3 4">
    <name type="scientific">Edaphobacter modestus</name>
    <dbReference type="NCBI Taxonomy" id="388466"/>
    <lineage>
        <taxon>Bacteria</taxon>
        <taxon>Pseudomonadati</taxon>
        <taxon>Acidobacteriota</taxon>
        <taxon>Terriglobia</taxon>
        <taxon>Terriglobales</taxon>
        <taxon>Acidobacteriaceae</taxon>
        <taxon>Edaphobacter</taxon>
    </lineage>
</organism>
<evidence type="ECO:0000256" key="1">
    <source>
        <dbReference type="SAM" id="SignalP"/>
    </source>
</evidence>
<gene>
    <name evidence="3" type="ORF">BDD14_4458</name>
</gene>
<dbReference type="OrthoDB" id="121459at2"/>
<evidence type="ECO:0000313" key="4">
    <source>
        <dbReference type="Proteomes" id="UP000292958"/>
    </source>
</evidence>